<proteinExistence type="predicted"/>
<dbReference type="RefSeq" id="WP_159233495.1">
    <property type="nucleotide sequence ID" value="NZ_CACSIP010000035.1"/>
</dbReference>
<name>A0A5S9R6E8_MYCVN</name>
<sequence>MKLFRRNRKPSPLDTLAAQMKAQPGVWFDYPEDTMLLGREAFFAYEVIADPTRGTVLIRRRLDAG</sequence>
<dbReference type="AlphaFoldDB" id="A0A5S9R6E8"/>
<protein>
    <submittedName>
        <fullName evidence="1">Uncharacterized protein</fullName>
    </submittedName>
</protein>
<keyword evidence="2" id="KW-1185">Reference proteome</keyword>
<gene>
    <name evidence="1" type="ORF">AELLOGFF_05530</name>
</gene>
<dbReference type="OrthoDB" id="6646510at2"/>
<evidence type="ECO:0000313" key="1">
    <source>
        <dbReference type="EMBL" id="CAA0129304.1"/>
    </source>
</evidence>
<dbReference type="EMBL" id="CACSIP010000035">
    <property type="protein sequence ID" value="CAA0129304.1"/>
    <property type="molecule type" value="Genomic_DNA"/>
</dbReference>
<evidence type="ECO:0000313" key="2">
    <source>
        <dbReference type="Proteomes" id="UP000430146"/>
    </source>
</evidence>
<dbReference type="Proteomes" id="UP000430146">
    <property type="component" value="Unassembled WGS sequence"/>
</dbReference>
<accession>A0A5S9R6E8</accession>
<reference evidence="1 2" key="1">
    <citation type="submission" date="2019-11" db="EMBL/GenBank/DDBJ databases">
        <authorList>
            <person name="Holert J."/>
        </authorList>
    </citation>
    <scope>NUCLEOTIDE SEQUENCE [LARGE SCALE GENOMIC DNA]</scope>
    <source>
        <strain evidence="1">BC8_1</strain>
    </source>
</reference>
<organism evidence="1 2">
    <name type="scientific">Mycolicibacterium vanbaalenii</name>
    <name type="common">Mycobacterium vanbaalenii</name>
    <dbReference type="NCBI Taxonomy" id="110539"/>
    <lineage>
        <taxon>Bacteria</taxon>
        <taxon>Bacillati</taxon>
        <taxon>Actinomycetota</taxon>
        <taxon>Actinomycetes</taxon>
        <taxon>Mycobacteriales</taxon>
        <taxon>Mycobacteriaceae</taxon>
        <taxon>Mycolicibacterium</taxon>
    </lineage>
</organism>